<dbReference type="Pfam" id="PF03485">
    <property type="entry name" value="Arg_tRNA_synt_N"/>
    <property type="match status" value="1"/>
</dbReference>
<evidence type="ECO:0000256" key="9">
    <source>
        <dbReference type="ARBA" id="ARBA00023146"/>
    </source>
</evidence>
<dbReference type="AlphaFoldDB" id="A0A9Q9JEV8"/>
<dbReference type="GO" id="GO:0005737">
    <property type="term" value="C:cytoplasm"/>
    <property type="evidence" value="ECO:0007669"/>
    <property type="project" value="UniProtKB-SubCell"/>
</dbReference>
<dbReference type="SMART" id="SM01016">
    <property type="entry name" value="Arg_tRNA_synt_N"/>
    <property type="match status" value="1"/>
</dbReference>
<dbReference type="EMBL" id="CP104450">
    <property type="protein sequence ID" value="UXE40082.1"/>
    <property type="molecule type" value="Genomic_DNA"/>
</dbReference>
<dbReference type="PRINTS" id="PR01038">
    <property type="entry name" value="TRNASYNTHARG"/>
</dbReference>
<keyword evidence="4 11" id="KW-0963">Cytoplasm</keyword>
<dbReference type="InterPro" id="IPR005148">
    <property type="entry name" value="Arg-tRNA-synth_N"/>
</dbReference>
<dbReference type="CDD" id="cd07956">
    <property type="entry name" value="Anticodon_Ia_Arg"/>
    <property type="match status" value="1"/>
</dbReference>
<evidence type="ECO:0000256" key="2">
    <source>
        <dbReference type="ARBA" id="ARBA00005594"/>
    </source>
</evidence>
<evidence type="ECO:0000259" key="14">
    <source>
        <dbReference type="SMART" id="SM01016"/>
    </source>
</evidence>
<dbReference type="Gene3D" id="3.40.50.620">
    <property type="entry name" value="HUPs"/>
    <property type="match status" value="1"/>
</dbReference>
<dbReference type="HAMAP" id="MF_00123">
    <property type="entry name" value="Arg_tRNA_synth"/>
    <property type="match status" value="1"/>
</dbReference>
<evidence type="ECO:0000256" key="11">
    <source>
        <dbReference type="HAMAP-Rule" id="MF_00123"/>
    </source>
</evidence>
<feature type="domain" description="DALR anticodon binding" evidence="13">
    <location>
        <begin position="460"/>
        <end position="577"/>
    </location>
</feature>
<sequence length="577" mass="64135">MNIQALLSEKVSQALIAAGAPADCEPQVRQPAKIQFGDYQANGVMAVAKKLGMAPRQLAEQVLSHLDLNGIANKVEIAGPGFINIFLDPAFLAENVNSALASERLGVARPQAQTIVVDYSAPNVAKEMHVGHLRSTIIGDAAVRTLEFLGHKVIRANHVGDWGTQFGMLIAWLEKQQQENAGEMALSDLEGFYRDAKKHYDEDEVFAERARNYVVKLQGGDAYFLEMWRKLVDITMTQNQITYDRLNVTLTRDDVMGESLYNPMLPGIVADLKAKGLAVESEGATVVFLDEYKNKEGEPMGVIIQKKDGGYLYTTTDIACAKYRYETLHADRVLYYIDSRQHQHLMQAWTIVRKAGYVPESVPLEHHMFGMMLGKDGKPFKTRAGGTVKLADLLDEALERARRLVAEKNPDMPADELEQLANAVGIGAVKYADLSKNRTTDYVFDWDNMLAFEGNTAPYMQYAYTRVLSVFRKAEVDEQALAAAPVIITEAREAQLAARLLQFEETLTVVAREGTPHVMCAYLYDLAGLFSGFYEHCPIITAESEAARNSRLKLAQLTARTLKQGLDTLGIETVERM</sequence>
<dbReference type="SMART" id="SM00836">
    <property type="entry name" value="DALR_1"/>
    <property type="match status" value="1"/>
</dbReference>
<evidence type="ECO:0000313" key="15">
    <source>
        <dbReference type="EMBL" id="UXE40082.1"/>
    </source>
</evidence>
<evidence type="ECO:0000256" key="12">
    <source>
        <dbReference type="RuleBase" id="RU363038"/>
    </source>
</evidence>
<dbReference type="Gene3D" id="3.30.1360.70">
    <property type="entry name" value="Arginyl tRNA synthetase N-terminal domain"/>
    <property type="match status" value="1"/>
</dbReference>
<feature type="domain" description="Arginyl tRNA synthetase N-terminal" evidence="14">
    <location>
        <begin position="1"/>
        <end position="87"/>
    </location>
</feature>
<evidence type="ECO:0000256" key="10">
    <source>
        <dbReference type="ARBA" id="ARBA00049339"/>
    </source>
</evidence>
<dbReference type="CDD" id="cd00671">
    <property type="entry name" value="ArgRS_core"/>
    <property type="match status" value="1"/>
</dbReference>
<dbReference type="PANTHER" id="PTHR11956:SF5">
    <property type="entry name" value="ARGININE--TRNA LIGASE, CYTOPLASMIC"/>
    <property type="match status" value="1"/>
</dbReference>
<evidence type="ECO:0000256" key="5">
    <source>
        <dbReference type="ARBA" id="ARBA00022598"/>
    </source>
</evidence>
<dbReference type="GO" id="GO:0004814">
    <property type="term" value="F:arginine-tRNA ligase activity"/>
    <property type="evidence" value="ECO:0007669"/>
    <property type="project" value="UniProtKB-UniRule"/>
</dbReference>
<keyword evidence="8 11" id="KW-0648">Protein biosynthesis</keyword>
<name>A0A9Q9JEV8_RAOOR</name>
<evidence type="ECO:0000256" key="7">
    <source>
        <dbReference type="ARBA" id="ARBA00022840"/>
    </source>
</evidence>
<evidence type="ECO:0000256" key="3">
    <source>
        <dbReference type="ARBA" id="ARBA00011245"/>
    </source>
</evidence>
<dbReference type="Gene3D" id="1.10.730.10">
    <property type="entry name" value="Isoleucyl-tRNA Synthetase, Domain 1"/>
    <property type="match status" value="1"/>
</dbReference>
<comment type="catalytic activity">
    <reaction evidence="10 11">
        <text>tRNA(Arg) + L-arginine + ATP = L-arginyl-tRNA(Arg) + AMP + diphosphate</text>
        <dbReference type="Rhea" id="RHEA:20301"/>
        <dbReference type="Rhea" id="RHEA-COMP:9658"/>
        <dbReference type="Rhea" id="RHEA-COMP:9673"/>
        <dbReference type="ChEBI" id="CHEBI:30616"/>
        <dbReference type="ChEBI" id="CHEBI:32682"/>
        <dbReference type="ChEBI" id="CHEBI:33019"/>
        <dbReference type="ChEBI" id="CHEBI:78442"/>
        <dbReference type="ChEBI" id="CHEBI:78513"/>
        <dbReference type="ChEBI" id="CHEBI:456215"/>
        <dbReference type="EC" id="6.1.1.19"/>
    </reaction>
</comment>
<dbReference type="SUPFAM" id="SSF55190">
    <property type="entry name" value="Arginyl-tRNA synthetase (ArgRS), N-terminal 'additional' domain"/>
    <property type="match status" value="1"/>
</dbReference>
<keyword evidence="5 11" id="KW-0436">Ligase</keyword>
<organism evidence="15 16">
    <name type="scientific">Raoultella ornithinolytica</name>
    <name type="common">Klebsiella ornithinolytica</name>
    <dbReference type="NCBI Taxonomy" id="54291"/>
    <lineage>
        <taxon>Bacteria</taxon>
        <taxon>Pseudomonadati</taxon>
        <taxon>Pseudomonadota</taxon>
        <taxon>Gammaproteobacteria</taxon>
        <taxon>Enterobacterales</taxon>
        <taxon>Enterobacteriaceae</taxon>
        <taxon>Klebsiella/Raoultella group</taxon>
        <taxon>Raoultella</taxon>
    </lineage>
</organism>
<dbReference type="PANTHER" id="PTHR11956">
    <property type="entry name" value="ARGINYL-TRNA SYNTHETASE"/>
    <property type="match status" value="1"/>
</dbReference>
<dbReference type="InterPro" id="IPR014729">
    <property type="entry name" value="Rossmann-like_a/b/a_fold"/>
</dbReference>
<dbReference type="InterPro" id="IPR001278">
    <property type="entry name" value="Arg-tRNA-ligase"/>
</dbReference>
<dbReference type="InterPro" id="IPR001412">
    <property type="entry name" value="aa-tRNA-synth_I_CS"/>
</dbReference>
<dbReference type="RefSeq" id="WP_260990699.1">
    <property type="nucleotide sequence ID" value="NZ_CP104450.1"/>
</dbReference>
<accession>A0A9Q9JEV8</accession>
<comment type="subcellular location">
    <subcellularLocation>
        <location evidence="1 11">Cytoplasm</location>
    </subcellularLocation>
</comment>
<reference evidence="15" key="1">
    <citation type="submission" date="2022-09" db="EMBL/GenBank/DDBJ databases">
        <title>Multidrug resistance Raoultella ornithinolytica Strain MQB_Silv_108.</title>
        <authorList>
            <person name="Quintela-Baluja M."/>
        </authorList>
    </citation>
    <scope>NUCLEOTIDE SEQUENCE</scope>
    <source>
        <strain evidence="15">MQB_Silv_108</strain>
    </source>
</reference>
<dbReference type="InterPro" id="IPR008909">
    <property type="entry name" value="DALR_anticod-bd"/>
</dbReference>
<keyword evidence="9 11" id="KW-0030">Aminoacyl-tRNA synthetase</keyword>
<dbReference type="InterPro" id="IPR036695">
    <property type="entry name" value="Arg-tRNA-synth_N_sf"/>
</dbReference>
<evidence type="ECO:0000256" key="8">
    <source>
        <dbReference type="ARBA" id="ARBA00022917"/>
    </source>
</evidence>
<dbReference type="NCBIfam" id="TIGR00456">
    <property type="entry name" value="argS"/>
    <property type="match status" value="1"/>
</dbReference>
<dbReference type="InterPro" id="IPR009080">
    <property type="entry name" value="tRNAsynth_Ia_anticodon-bd"/>
</dbReference>
<comment type="similarity">
    <text evidence="2 11 12">Belongs to the class-I aminoacyl-tRNA synthetase family.</text>
</comment>
<gene>
    <name evidence="11 15" type="primary">argS</name>
    <name evidence="15" type="ORF">N2J37_10240</name>
</gene>
<dbReference type="InterPro" id="IPR035684">
    <property type="entry name" value="ArgRS_core"/>
</dbReference>
<evidence type="ECO:0000313" key="16">
    <source>
        <dbReference type="Proteomes" id="UP001064206"/>
    </source>
</evidence>
<dbReference type="FunFam" id="3.30.1360.70:FF:000001">
    <property type="entry name" value="Arginine--tRNA ligase"/>
    <property type="match status" value="1"/>
</dbReference>
<dbReference type="Proteomes" id="UP001064206">
    <property type="component" value="Chromosome"/>
</dbReference>
<dbReference type="FunFam" id="3.40.50.620:FF:000030">
    <property type="entry name" value="Arginine--tRNA ligase"/>
    <property type="match status" value="1"/>
</dbReference>
<evidence type="ECO:0000256" key="1">
    <source>
        <dbReference type="ARBA" id="ARBA00004496"/>
    </source>
</evidence>
<keyword evidence="7 11" id="KW-0067">ATP-binding</keyword>
<dbReference type="PROSITE" id="PS00178">
    <property type="entry name" value="AA_TRNA_LIGASE_I"/>
    <property type="match status" value="1"/>
</dbReference>
<feature type="short sequence motif" description="'HIGH' region" evidence="11">
    <location>
        <begin position="122"/>
        <end position="132"/>
    </location>
</feature>
<evidence type="ECO:0000259" key="13">
    <source>
        <dbReference type="SMART" id="SM00836"/>
    </source>
</evidence>
<dbReference type="GO" id="GO:0005524">
    <property type="term" value="F:ATP binding"/>
    <property type="evidence" value="ECO:0007669"/>
    <property type="project" value="UniProtKB-UniRule"/>
</dbReference>
<dbReference type="GO" id="GO:0006420">
    <property type="term" value="P:arginyl-tRNA aminoacylation"/>
    <property type="evidence" value="ECO:0007669"/>
    <property type="project" value="UniProtKB-UniRule"/>
</dbReference>
<dbReference type="SUPFAM" id="SSF52374">
    <property type="entry name" value="Nucleotidylyl transferase"/>
    <property type="match status" value="1"/>
</dbReference>
<dbReference type="Pfam" id="PF00750">
    <property type="entry name" value="tRNA-synt_1d"/>
    <property type="match status" value="1"/>
</dbReference>
<dbReference type="Pfam" id="PF05746">
    <property type="entry name" value="DALR_1"/>
    <property type="match status" value="1"/>
</dbReference>
<comment type="subunit">
    <text evidence="3 11">Monomer.</text>
</comment>
<dbReference type="EC" id="6.1.1.19" evidence="11"/>
<dbReference type="FunFam" id="1.10.730.10:FF:000001">
    <property type="entry name" value="Arginine--tRNA ligase"/>
    <property type="match status" value="1"/>
</dbReference>
<keyword evidence="6 11" id="KW-0547">Nucleotide-binding</keyword>
<dbReference type="SUPFAM" id="SSF47323">
    <property type="entry name" value="Anticodon-binding domain of a subclass of class I aminoacyl-tRNA synthetases"/>
    <property type="match status" value="1"/>
</dbReference>
<protein>
    <recommendedName>
        <fullName evidence="11">Arginine--tRNA ligase</fullName>
        <ecNumber evidence="11">6.1.1.19</ecNumber>
    </recommendedName>
    <alternativeName>
        <fullName evidence="11">Arginyl-tRNA synthetase</fullName>
        <shortName evidence="11">ArgRS</shortName>
    </alternativeName>
</protein>
<evidence type="ECO:0000256" key="6">
    <source>
        <dbReference type="ARBA" id="ARBA00022741"/>
    </source>
</evidence>
<proteinExistence type="inferred from homology"/>
<evidence type="ECO:0000256" key="4">
    <source>
        <dbReference type="ARBA" id="ARBA00022490"/>
    </source>
</evidence>